<dbReference type="PANTHER" id="PTHR43346:SF1">
    <property type="entry name" value="QUERCETIN 2,3-DIOXYGENASE-RELATED"/>
    <property type="match status" value="1"/>
</dbReference>
<dbReference type="AlphaFoldDB" id="A0A4R1HVZ3"/>
<proteinExistence type="predicted"/>
<comment type="caution">
    <text evidence="2">The sequence shown here is derived from an EMBL/GenBank/DDBJ whole genome shotgun (WGS) entry which is preliminary data.</text>
</comment>
<name>A0A4R1HVZ3_PSEEN</name>
<feature type="domain" description="Cupin type-2" evidence="1">
    <location>
        <begin position="53"/>
        <end position="117"/>
    </location>
</feature>
<evidence type="ECO:0000313" key="3">
    <source>
        <dbReference type="Proteomes" id="UP000295560"/>
    </source>
</evidence>
<organism evidence="2 3">
    <name type="scientific">Pseudonocardia endophytica</name>
    <dbReference type="NCBI Taxonomy" id="401976"/>
    <lineage>
        <taxon>Bacteria</taxon>
        <taxon>Bacillati</taxon>
        <taxon>Actinomycetota</taxon>
        <taxon>Actinomycetes</taxon>
        <taxon>Pseudonocardiales</taxon>
        <taxon>Pseudonocardiaceae</taxon>
        <taxon>Pseudonocardia</taxon>
    </lineage>
</organism>
<dbReference type="PANTHER" id="PTHR43346">
    <property type="entry name" value="LIGAND BINDING DOMAIN PROTEIN, PUTATIVE (AFU_ORTHOLOGUE AFUA_6G14370)-RELATED"/>
    <property type="match status" value="1"/>
</dbReference>
<evidence type="ECO:0000259" key="1">
    <source>
        <dbReference type="Pfam" id="PF07883"/>
    </source>
</evidence>
<protein>
    <submittedName>
        <fullName evidence="2">Cupin domain</fullName>
    </submittedName>
</protein>
<dbReference type="Gene3D" id="2.60.120.10">
    <property type="entry name" value="Jelly Rolls"/>
    <property type="match status" value="1"/>
</dbReference>
<dbReference type="InterPro" id="IPR013096">
    <property type="entry name" value="Cupin_2"/>
</dbReference>
<dbReference type="EMBL" id="SMFZ01000002">
    <property type="protein sequence ID" value="TCK21682.1"/>
    <property type="molecule type" value="Genomic_DNA"/>
</dbReference>
<dbReference type="RefSeq" id="WP_207908883.1">
    <property type="nucleotide sequence ID" value="NZ_SMFZ01000002.1"/>
</dbReference>
<evidence type="ECO:0000313" key="2">
    <source>
        <dbReference type="EMBL" id="TCK21682.1"/>
    </source>
</evidence>
<dbReference type="SUPFAM" id="SSF51182">
    <property type="entry name" value="RmlC-like cupins"/>
    <property type="match status" value="1"/>
</dbReference>
<gene>
    <name evidence="2" type="ORF">EV378_5672</name>
</gene>
<dbReference type="Proteomes" id="UP000295560">
    <property type="component" value="Unassembled WGS sequence"/>
</dbReference>
<keyword evidence="3" id="KW-1185">Reference proteome</keyword>
<accession>A0A4R1HVZ3</accession>
<dbReference type="InterPro" id="IPR052538">
    <property type="entry name" value="Flavonoid_dioxygenase-like"/>
</dbReference>
<dbReference type="InterPro" id="IPR014710">
    <property type="entry name" value="RmlC-like_jellyroll"/>
</dbReference>
<reference evidence="2 3" key="1">
    <citation type="submission" date="2019-03" db="EMBL/GenBank/DDBJ databases">
        <title>Sequencing the genomes of 1000 actinobacteria strains.</title>
        <authorList>
            <person name="Klenk H.-P."/>
        </authorList>
    </citation>
    <scope>NUCLEOTIDE SEQUENCE [LARGE SCALE GENOMIC DNA]</scope>
    <source>
        <strain evidence="2 3">DSM 44969</strain>
    </source>
</reference>
<dbReference type="InterPro" id="IPR011051">
    <property type="entry name" value="RmlC_Cupin_sf"/>
</dbReference>
<sequence>MTGFDDEIVLGALPAGITHSDDAQWRRKWNVLGHTYWMKAASETSFAFETLDPPGTGVPPHVHPTQDEHIYVLGGVFTLYLDGQWEKAGPGDTVRMPKGLPHAYYNRGDENARALFWVSPAGRLAQLFDKLHDLTDPEEVVRVSAEHDVDFLPPGSVPGAD</sequence>
<dbReference type="Pfam" id="PF07883">
    <property type="entry name" value="Cupin_2"/>
    <property type="match status" value="1"/>
</dbReference>